<dbReference type="PROSITE" id="PS50112">
    <property type="entry name" value="PAS"/>
    <property type="match status" value="4"/>
</dbReference>
<dbReference type="CDD" id="cd00075">
    <property type="entry name" value="HATPase"/>
    <property type="match status" value="1"/>
</dbReference>
<keyword evidence="6" id="KW-0175">Coiled coil</keyword>
<dbReference type="SUPFAM" id="SSF47384">
    <property type="entry name" value="Homodimeric domain of signal transducing histidine kinase"/>
    <property type="match status" value="1"/>
</dbReference>
<dbReference type="PANTHER" id="PTHR43304:SF1">
    <property type="entry name" value="PAC DOMAIN-CONTAINING PROTEIN"/>
    <property type="match status" value="1"/>
</dbReference>
<keyword evidence="4" id="KW-0808">Transferase</keyword>
<feature type="domain" description="Histidine kinase" evidence="7">
    <location>
        <begin position="955"/>
        <end position="1174"/>
    </location>
</feature>
<dbReference type="Gene3D" id="3.30.565.10">
    <property type="entry name" value="Histidine kinase-like ATPase, C-terminal domain"/>
    <property type="match status" value="1"/>
</dbReference>
<dbReference type="InterPro" id="IPR036890">
    <property type="entry name" value="HATPase_C_sf"/>
</dbReference>
<dbReference type="RefSeq" id="WP_282714807.1">
    <property type="nucleotide sequence ID" value="NZ_JASCRZ010000001.1"/>
</dbReference>
<evidence type="ECO:0000259" key="8">
    <source>
        <dbReference type="PROSITE" id="PS50112"/>
    </source>
</evidence>
<evidence type="ECO:0000256" key="6">
    <source>
        <dbReference type="SAM" id="Coils"/>
    </source>
</evidence>
<dbReference type="NCBIfam" id="TIGR00229">
    <property type="entry name" value="sensory_box"/>
    <property type="match status" value="5"/>
</dbReference>
<evidence type="ECO:0000256" key="1">
    <source>
        <dbReference type="ARBA" id="ARBA00000085"/>
    </source>
</evidence>
<reference evidence="10 11" key="1">
    <citation type="submission" date="2023-04" db="EMBL/GenBank/DDBJ databases">
        <title>Two novel species of Flavobacterium.</title>
        <authorList>
            <person name="Liu Q."/>
            <person name="Xin Y.-H."/>
        </authorList>
    </citation>
    <scope>NUCLEOTIDE SEQUENCE [LARGE SCALE GENOMIC DNA]</scope>
    <source>
        <strain evidence="10 11">LB1P51</strain>
    </source>
</reference>
<dbReference type="InterPro" id="IPR052162">
    <property type="entry name" value="Sensor_kinase/Photoreceptor"/>
</dbReference>
<feature type="domain" description="PAS" evidence="8">
    <location>
        <begin position="154"/>
        <end position="213"/>
    </location>
</feature>
<organism evidence="10 11">
    <name type="scientific">Flavobacterium algoritolerans</name>
    <dbReference type="NCBI Taxonomy" id="3041254"/>
    <lineage>
        <taxon>Bacteria</taxon>
        <taxon>Pseudomonadati</taxon>
        <taxon>Bacteroidota</taxon>
        <taxon>Flavobacteriia</taxon>
        <taxon>Flavobacteriales</taxon>
        <taxon>Flavobacteriaceae</taxon>
        <taxon>Flavobacterium</taxon>
    </lineage>
</organism>
<name>A0ABT6V5R5_9FLAO</name>
<feature type="domain" description="PAC" evidence="9">
    <location>
        <begin position="227"/>
        <end position="277"/>
    </location>
</feature>
<dbReference type="InterPro" id="IPR004358">
    <property type="entry name" value="Sig_transdc_His_kin-like_C"/>
</dbReference>
<dbReference type="CDD" id="cd00130">
    <property type="entry name" value="PAS"/>
    <property type="match status" value="4"/>
</dbReference>
<comment type="catalytic activity">
    <reaction evidence="1">
        <text>ATP + protein L-histidine = ADP + protein N-phospho-L-histidine.</text>
        <dbReference type="EC" id="2.7.13.3"/>
    </reaction>
</comment>
<dbReference type="SMART" id="SM00091">
    <property type="entry name" value="PAS"/>
    <property type="match status" value="6"/>
</dbReference>
<protein>
    <recommendedName>
        <fullName evidence="2">histidine kinase</fullName>
        <ecNumber evidence="2">2.7.13.3</ecNumber>
    </recommendedName>
</protein>
<dbReference type="Pfam" id="PF08447">
    <property type="entry name" value="PAS_3"/>
    <property type="match status" value="3"/>
</dbReference>
<dbReference type="SUPFAM" id="SSF55785">
    <property type="entry name" value="PYP-like sensor domain (PAS domain)"/>
    <property type="match status" value="6"/>
</dbReference>
<dbReference type="InterPro" id="IPR003594">
    <property type="entry name" value="HATPase_dom"/>
</dbReference>
<dbReference type="Pfam" id="PF13426">
    <property type="entry name" value="PAS_9"/>
    <property type="match status" value="3"/>
</dbReference>
<dbReference type="Gene3D" id="3.30.450.20">
    <property type="entry name" value="PAS domain"/>
    <property type="match status" value="6"/>
</dbReference>
<dbReference type="InterPro" id="IPR029016">
    <property type="entry name" value="GAF-like_dom_sf"/>
</dbReference>
<evidence type="ECO:0000259" key="7">
    <source>
        <dbReference type="PROSITE" id="PS50109"/>
    </source>
</evidence>
<evidence type="ECO:0000256" key="4">
    <source>
        <dbReference type="ARBA" id="ARBA00022679"/>
    </source>
</evidence>
<dbReference type="InterPro" id="IPR035965">
    <property type="entry name" value="PAS-like_dom_sf"/>
</dbReference>
<dbReference type="EC" id="2.7.13.3" evidence="2"/>
<keyword evidence="11" id="KW-1185">Reference proteome</keyword>
<dbReference type="SUPFAM" id="SSF55874">
    <property type="entry name" value="ATPase domain of HSP90 chaperone/DNA topoisomerase II/histidine kinase"/>
    <property type="match status" value="1"/>
</dbReference>
<dbReference type="InterPro" id="IPR003661">
    <property type="entry name" value="HisK_dim/P_dom"/>
</dbReference>
<gene>
    <name evidence="10" type="ORF">QLS65_01630</name>
</gene>
<dbReference type="InterPro" id="IPR036097">
    <property type="entry name" value="HisK_dim/P_sf"/>
</dbReference>
<dbReference type="SMART" id="SM00387">
    <property type="entry name" value="HATPase_c"/>
    <property type="match status" value="1"/>
</dbReference>
<dbReference type="InterPro" id="IPR013655">
    <property type="entry name" value="PAS_fold_3"/>
</dbReference>
<dbReference type="Proteomes" id="UP001243403">
    <property type="component" value="Unassembled WGS sequence"/>
</dbReference>
<evidence type="ECO:0000256" key="5">
    <source>
        <dbReference type="ARBA" id="ARBA00022777"/>
    </source>
</evidence>
<dbReference type="Gene3D" id="1.10.287.130">
    <property type="match status" value="1"/>
</dbReference>
<evidence type="ECO:0000256" key="2">
    <source>
        <dbReference type="ARBA" id="ARBA00012438"/>
    </source>
</evidence>
<feature type="domain" description="PAC" evidence="9">
    <location>
        <begin position="355"/>
        <end position="407"/>
    </location>
</feature>
<evidence type="ECO:0000313" key="10">
    <source>
        <dbReference type="EMBL" id="MDI5893578.1"/>
    </source>
</evidence>
<feature type="domain" description="PAC" evidence="9">
    <location>
        <begin position="618"/>
        <end position="670"/>
    </location>
</feature>
<dbReference type="PROSITE" id="PS50113">
    <property type="entry name" value="PAC"/>
    <property type="match status" value="6"/>
</dbReference>
<dbReference type="SUPFAM" id="SSF55781">
    <property type="entry name" value="GAF domain-like"/>
    <property type="match status" value="1"/>
</dbReference>
<proteinExistence type="predicted"/>
<dbReference type="PROSITE" id="PS50109">
    <property type="entry name" value="HIS_KIN"/>
    <property type="match status" value="1"/>
</dbReference>
<dbReference type="PANTHER" id="PTHR43304">
    <property type="entry name" value="PHYTOCHROME-LIKE PROTEIN CPH1"/>
    <property type="match status" value="1"/>
</dbReference>
<dbReference type="InterPro" id="IPR000700">
    <property type="entry name" value="PAS-assoc_C"/>
</dbReference>
<dbReference type="InterPro" id="IPR005467">
    <property type="entry name" value="His_kinase_dom"/>
</dbReference>
<feature type="coiled-coil region" evidence="6">
    <location>
        <begin position="137"/>
        <end position="164"/>
    </location>
</feature>
<dbReference type="InterPro" id="IPR000014">
    <property type="entry name" value="PAS"/>
</dbReference>
<evidence type="ECO:0000313" key="11">
    <source>
        <dbReference type="Proteomes" id="UP001243403"/>
    </source>
</evidence>
<dbReference type="Pfam" id="PF00512">
    <property type="entry name" value="HisKA"/>
    <property type="match status" value="1"/>
</dbReference>
<keyword evidence="5" id="KW-0418">Kinase</keyword>
<feature type="domain" description="PAS" evidence="8">
    <location>
        <begin position="408"/>
        <end position="484"/>
    </location>
</feature>
<evidence type="ECO:0000256" key="3">
    <source>
        <dbReference type="ARBA" id="ARBA00022553"/>
    </source>
</evidence>
<dbReference type="SMART" id="SM00086">
    <property type="entry name" value="PAC"/>
    <property type="match status" value="6"/>
</dbReference>
<dbReference type="SMART" id="SM00388">
    <property type="entry name" value="HisKA"/>
    <property type="match status" value="1"/>
</dbReference>
<comment type="caution">
    <text evidence="10">The sequence shown here is derived from an EMBL/GenBank/DDBJ whole genome shotgun (WGS) entry which is preliminary data.</text>
</comment>
<dbReference type="InterPro" id="IPR001610">
    <property type="entry name" value="PAC"/>
</dbReference>
<dbReference type="EMBL" id="JASCRZ010000001">
    <property type="protein sequence ID" value="MDI5893578.1"/>
    <property type="molecule type" value="Genomic_DNA"/>
</dbReference>
<feature type="domain" description="PAC" evidence="9">
    <location>
        <begin position="745"/>
        <end position="797"/>
    </location>
</feature>
<feature type="domain" description="PAS" evidence="8">
    <location>
        <begin position="671"/>
        <end position="713"/>
    </location>
</feature>
<feature type="domain" description="PAC" evidence="9">
    <location>
        <begin position="488"/>
        <end position="541"/>
    </location>
</feature>
<dbReference type="Gene3D" id="3.30.450.40">
    <property type="match status" value="1"/>
</dbReference>
<feature type="domain" description="PAS" evidence="8">
    <location>
        <begin position="813"/>
        <end position="883"/>
    </location>
</feature>
<sequence>MFNNKNLHQELSTILSYTAELCKVPYAAVMMSKTDTPFFIAKNGLDYSFTTPEELLIFNDQIIKKNTVCIFPDINKDSIHKKVKNTLLNDLSFLAGFPLSINKDCIGMLCIMDSTPKELSGTELKTLEFSVLQIQSLLELHIQNKNLEDQLKEKETQFQSFLDNSKEIVFETNLEGILTYVSKNWITYLGHQPHEIIGKKNLLFLHPDDVEMIVAFFNTIDLGRVTNEITYRMLHKDGHYVWHATSVKLSTKNGEKIYRGNCRDITEYVEAQQKIVAQKEFYEKILDRLPTDVAVFDSNHRYTYLNPAAIKNNELRKFILGKNDYEYAKHTGRDDTFAKMRRIKFLHALESKSIIEWEDTIESLDDQKTYHARKLTPVFKDNGTLEMMVGFGVDITKSKRIQEEILESRQLTKSIIQNVAVGILVQGPQSEILENNKAACEILGLTEDQLLGRASYDDNWKVIHLDGSTFIVDEYPVSQAIKNLKSINNIVMGVHRPMYNDLVWLLVDAIPVFSDCDELLYVICSFKDITALKNAEDALKISNERFIYSGEATSEALWDWNIITDKIYVGGSYCDLFGHKFENSIIKRQEYENFVHSEDKVSYLKSLTEALISDTHKWSFEYRYLKFDGTYAYVNDKVIIIRNKDGMAIRIIGAMQDITKEKKLKDELQQSEEQFKGAFQHSAVGMGILDIDGYWIEVNDRLCEMLGYSKKEFKTFTCQEITYFEDIPEDIANKEKLVLGKTSNFNIEKRYIHKNKSLVWVHFSVSLVRNNMGEIQHYIPQIINITERKKIEEVNKLLTDENNKNKSIQLNEAKSMYRLLADNTVDLVCLHNSNTSFQYISPSIKKLLGYTPEELIGKSPLDYVHPENLKELLEKFYNFIEKKNDESVQCRFLTKQGDYKWLEIKASIITDNGVTIGFQSSSRDITQQKEAEEIIINTLTRERELNELRTNLVSTISHEFRTPMTTIRTSAELISMYLENQNLENGSRLQKRITIITEEIDRIVELMNAVLTISKEDSGKTDFKPVKFDLKELCIAIIENSHSNQNNNLKIQTYFKKDSFTVFADKKLMEYSLFNILNNAIKYSEGLGDIIFNLFTRENTIVLEIIDFGIGIPEKDQSKLFNTFFRASNTSGFPGTGLGLYIVKTFTEKNSGTIQLDSKLGKGTKVTLQFPLQNG</sequence>
<dbReference type="Pfam" id="PF02518">
    <property type="entry name" value="HATPase_c"/>
    <property type="match status" value="1"/>
</dbReference>
<dbReference type="CDD" id="cd00082">
    <property type="entry name" value="HisKA"/>
    <property type="match status" value="1"/>
</dbReference>
<feature type="domain" description="PAC" evidence="9">
    <location>
        <begin position="886"/>
        <end position="937"/>
    </location>
</feature>
<evidence type="ECO:0000259" key="9">
    <source>
        <dbReference type="PROSITE" id="PS50113"/>
    </source>
</evidence>
<keyword evidence="3" id="KW-0597">Phosphoprotein</keyword>
<dbReference type="PRINTS" id="PR00344">
    <property type="entry name" value="BCTRLSENSOR"/>
</dbReference>
<accession>A0ABT6V5R5</accession>